<keyword evidence="3" id="KW-1185">Reference proteome</keyword>
<evidence type="ECO:0000313" key="2">
    <source>
        <dbReference type="EMBL" id="KAF2678154.1"/>
    </source>
</evidence>
<feature type="domain" description="DUF6594" evidence="1">
    <location>
        <begin position="1"/>
        <end position="120"/>
    </location>
</feature>
<gene>
    <name evidence="2" type="ORF">K458DRAFT_141822</name>
</gene>
<protein>
    <recommendedName>
        <fullName evidence="1">DUF6594 domain-containing protein</fullName>
    </recommendedName>
</protein>
<dbReference type="InterPro" id="IPR046529">
    <property type="entry name" value="DUF6594"/>
</dbReference>
<dbReference type="AlphaFoldDB" id="A0A6G1IIT5"/>
<dbReference type="Proteomes" id="UP000799291">
    <property type="component" value="Unassembled WGS sequence"/>
</dbReference>
<evidence type="ECO:0000259" key="1">
    <source>
        <dbReference type="Pfam" id="PF20237"/>
    </source>
</evidence>
<proteinExistence type="predicted"/>
<dbReference type="EMBL" id="MU005614">
    <property type="protein sequence ID" value="KAF2678154.1"/>
    <property type="molecule type" value="Genomic_DNA"/>
</dbReference>
<dbReference type="OrthoDB" id="5342093at2759"/>
<accession>A0A6G1IIT5</accession>
<evidence type="ECO:0000313" key="3">
    <source>
        <dbReference type="Proteomes" id="UP000799291"/>
    </source>
</evidence>
<sequence>MAVTPEMAPFPRFRELKVKSLLYYQCQLKILQVKLHGLEYADRERSRDWEHAHSSGCGYKPYYNKYADTLVKSNSEQFQTVKEIRVFLKEYNGALFQYSQICALQDPEPYYMRALRTWLQHRDYGNFEIRGSLRLGLENIWGSIGRPEATTERSLWLQFFHLVWTLIRGLVWRQVASNGELDPAGIGSQTKLEA</sequence>
<reference evidence="2" key="1">
    <citation type="journal article" date="2020" name="Stud. Mycol.">
        <title>101 Dothideomycetes genomes: a test case for predicting lifestyles and emergence of pathogens.</title>
        <authorList>
            <person name="Haridas S."/>
            <person name="Albert R."/>
            <person name="Binder M."/>
            <person name="Bloem J."/>
            <person name="Labutti K."/>
            <person name="Salamov A."/>
            <person name="Andreopoulos B."/>
            <person name="Baker S."/>
            <person name="Barry K."/>
            <person name="Bills G."/>
            <person name="Bluhm B."/>
            <person name="Cannon C."/>
            <person name="Castanera R."/>
            <person name="Culley D."/>
            <person name="Daum C."/>
            <person name="Ezra D."/>
            <person name="Gonzalez J."/>
            <person name="Henrissat B."/>
            <person name="Kuo A."/>
            <person name="Liang C."/>
            <person name="Lipzen A."/>
            <person name="Lutzoni F."/>
            <person name="Magnuson J."/>
            <person name="Mondo S."/>
            <person name="Nolan M."/>
            <person name="Ohm R."/>
            <person name="Pangilinan J."/>
            <person name="Park H.-J."/>
            <person name="Ramirez L."/>
            <person name="Alfaro M."/>
            <person name="Sun H."/>
            <person name="Tritt A."/>
            <person name="Yoshinaga Y."/>
            <person name="Zwiers L.-H."/>
            <person name="Turgeon B."/>
            <person name="Goodwin S."/>
            <person name="Spatafora J."/>
            <person name="Crous P."/>
            <person name="Grigoriev I."/>
        </authorList>
    </citation>
    <scope>NUCLEOTIDE SEQUENCE</scope>
    <source>
        <strain evidence="2">CBS 122367</strain>
    </source>
</reference>
<dbReference type="Pfam" id="PF20237">
    <property type="entry name" value="DUF6594"/>
    <property type="match status" value="1"/>
</dbReference>
<dbReference type="PANTHER" id="PTHR34502:SF5">
    <property type="entry name" value="DUF6594 DOMAIN-CONTAINING PROTEIN"/>
    <property type="match status" value="1"/>
</dbReference>
<dbReference type="PANTHER" id="PTHR34502">
    <property type="entry name" value="DUF6594 DOMAIN-CONTAINING PROTEIN-RELATED"/>
    <property type="match status" value="1"/>
</dbReference>
<organism evidence="2 3">
    <name type="scientific">Lentithecium fluviatile CBS 122367</name>
    <dbReference type="NCBI Taxonomy" id="1168545"/>
    <lineage>
        <taxon>Eukaryota</taxon>
        <taxon>Fungi</taxon>
        <taxon>Dikarya</taxon>
        <taxon>Ascomycota</taxon>
        <taxon>Pezizomycotina</taxon>
        <taxon>Dothideomycetes</taxon>
        <taxon>Pleosporomycetidae</taxon>
        <taxon>Pleosporales</taxon>
        <taxon>Massarineae</taxon>
        <taxon>Lentitheciaceae</taxon>
        <taxon>Lentithecium</taxon>
    </lineage>
</organism>
<name>A0A6G1IIT5_9PLEO</name>